<organism evidence="2 3">
    <name type="scientific">Kibdelosporangium banguiense</name>
    <dbReference type="NCBI Taxonomy" id="1365924"/>
    <lineage>
        <taxon>Bacteria</taxon>
        <taxon>Bacillati</taxon>
        <taxon>Actinomycetota</taxon>
        <taxon>Actinomycetes</taxon>
        <taxon>Pseudonocardiales</taxon>
        <taxon>Pseudonocardiaceae</taxon>
        <taxon>Kibdelosporangium</taxon>
    </lineage>
</organism>
<evidence type="ECO:0000256" key="1">
    <source>
        <dbReference type="PROSITE-ProRule" id="PRU00339"/>
    </source>
</evidence>
<proteinExistence type="predicted"/>
<gene>
    <name evidence="2" type="ORF">JOF56_007609</name>
</gene>
<keyword evidence="3" id="KW-1185">Reference proteome</keyword>
<feature type="repeat" description="TPR" evidence="1">
    <location>
        <begin position="485"/>
        <end position="518"/>
    </location>
</feature>
<dbReference type="PROSITE" id="PS50005">
    <property type="entry name" value="TPR"/>
    <property type="match status" value="1"/>
</dbReference>
<dbReference type="SMART" id="SM00028">
    <property type="entry name" value="TPR"/>
    <property type="match status" value="5"/>
</dbReference>
<dbReference type="SUPFAM" id="SSF48452">
    <property type="entry name" value="TPR-like"/>
    <property type="match status" value="2"/>
</dbReference>
<dbReference type="Pfam" id="PF13374">
    <property type="entry name" value="TPR_10"/>
    <property type="match status" value="1"/>
</dbReference>
<dbReference type="EMBL" id="JAGINW010000001">
    <property type="protein sequence ID" value="MBP2327224.1"/>
    <property type="molecule type" value="Genomic_DNA"/>
</dbReference>
<sequence>MTTEPEPGTPASTVRNDVSGQTAFALQAGMITGNVRIDARSAAPAIPHQLPAGSGVFIGRSGLLAWLDRTLVPQGLAVITGMAGVGKTALAVRWAQASTAFFPDGQLYVDLRGFGAGESMRPHEALAGFLRALGQSRPEAIPTLEERSAHYRTLLNGKRVLIVLDNAPSIDHVRPLLPGSSTCSVVVISRLQMGGLVVHHDASARRVEPMRNPEGVDLLRRTIGSLADESTISRLAELCDGLPLAIRIAAERVADTPSYANDLVTELADARLDFLDSGDDGHSAVRSVFSWSYQGLTDDEARMFRLLSLHPAGTFAGRAAAAAAGCSLDAAARLVRSLVRRCLVSEPERGRYQIHDLMSEYGRELCENSESIEAVTRLFDHYLHTADRAGRIIMPHRLRVPLDGSPVAVTEIPDRHAALRWFRAERRNLESMCALDEPGLDARIWQLAYALRDFYFLHKLLDGWQETHLHALAASVRSGDRLAEARTRNNLGMALVEAGDLDEAMNHYRQAEHLFEQLDDGHGRSNALSNQAAVLRRQGEYAAALRNQEQALAWYRNSGAKRNVGITLRSMALAEMELGRFAQAVQHIEESLDIAMGLGLDVDAAEAFGRLGRIQHRAGNNLLAEIAFRQAVEYSRRCDSRHEEAHGLHQMGRLAAGAGRLGEARQLLSEARDLYQELGSQAADGIADELAGLAQD</sequence>
<dbReference type="PRINTS" id="PR00364">
    <property type="entry name" value="DISEASERSIST"/>
</dbReference>
<accession>A0ABS4TS40</accession>
<dbReference type="Gene3D" id="1.25.40.10">
    <property type="entry name" value="Tetratricopeptide repeat domain"/>
    <property type="match status" value="1"/>
</dbReference>
<evidence type="ECO:0000313" key="2">
    <source>
        <dbReference type="EMBL" id="MBP2327224.1"/>
    </source>
</evidence>
<name>A0ABS4TS40_9PSEU</name>
<dbReference type="Proteomes" id="UP001519332">
    <property type="component" value="Unassembled WGS sequence"/>
</dbReference>
<protein>
    <submittedName>
        <fullName evidence="2">Tetratricopeptide (TPR) repeat protein</fullName>
    </submittedName>
</protein>
<dbReference type="RefSeq" id="WP_209644200.1">
    <property type="nucleotide sequence ID" value="NZ_JAGINW010000001.1"/>
</dbReference>
<evidence type="ECO:0000313" key="3">
    <source>
        <dbReference type="Proteomes" id="UP001519332"/>
    </source>
</evidence>
<dbReference type="SUPFAM" id="SSF52540">
    <property type="entry name" value="P-loop containing nucleoside triphosphate hydrolases"/>
    <property type="match status" value="1"/>
</dbReference>
<dbReference type="Pfam" id="PF13424">
    <property type="entry name" value="TPR_12"/>
    <property type="match status" value="1"/>
</dbReference>
<dbReference type="InterPro" id="IPR019734">
    <property type="entry name" value="TPR_rpt"/>
</dbReference>
<dbReference type="InterPro" id="IPR011990">
    <property type="entry name" value="TPR-like_helical_dom_sf"/>
</dbReference>
<dbReference type="Gene3D" id="3.40.50.300">
    <property type="entry name" value="P-loop containing nucleotide triphosphate hydrolases"/>
    <property type="match status" value="1"/>
</dbReference>
<keyword evidence="1" id="KW-0802">TPR repeat</keyword>
<reference evidence="2 3" key="1">
    <citation type="submission" date="2021-03" db="EMBL/GenBank/DDBJ databases">
        <title>Sequencing the genomes of 1000 actinobacteria strains.</title>
        <authorList>
            <person name="Klenk H.-P."/>
        </authorList>
    </citation>
    <scope>NUCLEOTIDE SEQUENCE [LARGE SCALE GENOMIC DNA]</scope>
    <source>
        <strain evidence="2 3">DSM 46670</strain>
    </source>
</reference>
<dbReference type="PANTHER" id="PTHR47691">
    <property type="entry name" value="REGULATOR-RELATED"/>
    <property type="match status" value="1"/>
</dbReference>
<dbReference type="InterPro" id="IPR027417">
    <property type="entry name" value="P-loop_NTPase"/>
</dbReference>
<dbReference type="PANTHER" id="PTHR47691:SF3">
    <property type="entry name" value="HTH-TYPE TRANSCRIPTIONAL REGULATOR RV0890C-RELATED"/>
    <property type="match status" value="1"/>
</dbReference>
<comment type="caution">
    <text evidence="2">The sequence shown here is derived from an EMBL/GenBank/DDBJ whole genome shotgun (WGS) entry which is preliminary data.</text>
</comment>